<dbReference type="CTD" id="20325536"/>
<dbReference type="EMBL" id="KL597110">
    <property type="protein sequence ID" value="KER19980.1"/>
    <property type="molecule type" value="Genomic_DNA"/>
</dbReference>
<evidence type="ECO:0000313" key="1">
    <source>
        <dbReference type="EMBL" id="KER19980.1"/>
    </source>
</evidence>
<protein>
    <submittedName>
        <fullName evidence="1">Uncharacterized protein</fullName>
    </submittedName>
</protein>
<sequence>MTHKSSGELKTTVHRKPADSGAILDYSSAHPKAVSVRQNSIQIPVYCSQLGAAMAEKPIPHKIGQSSDRFPVPHHVFAEFRLPISYPEDIISRRILSWLALYIRRAVQRNNSPSVDELITLHRLRWLDHVPRISVDRLPRRALFAPPREGYKRGG</sequence>
<dbReference type="AlphaFoldDB" id="A0A074Z9Q8"/>
<dbReference type="OrthoDB" id="6229751at2759"/>
<dbReference type="Proteomes" id="UP000054324">
    <property type="component" value="Unassembled WGS sequence"/>
</dbReference>
<dbReference type="GeneID" id="20325536"/>
<dbReference type="KEGG" id="ovi:T265_11368"/>
<accession>A0A074Z9Q8</accession>
<reference evidence="1 2" key="1">
    <citation type="submission" date="2013-11" db="EMBL/GenBank/DDBJ databases">
        <title>Opisthorchis viverrini - life in the bile duct.</title>
        <authorList>
            <person name="Young N.D."/>
            <person name="Nagarajan N."/>
            <person name="Lin S.J."/>
            <person name="Korhonen P.K."/>
            <person name="Jex A.R."/>
            <person name="Hall R.S."/>
            <person name="Safavi-Hemami H."/>
            <person name="Kaewkong W."/>
            <person name="Bertrand D."/>
            <person name="Gao S."/>
            <person name="Seet Q."/>
            <person name="Wongkham S."/>
            <person name="Teh B.T."/>
            <person name="Wongkham C."/>
            <person name="Intapan P.M."/>
            <person name="Maleewong W."/>
            <person name="Yang X."/>
            <person name="Hu M."/>
            <person name="Wang Z."/>
            <person name="Hofmann A."/>
            <person name="Sternberg P.W."/>
            <person name="Tan P."/>
            <person name="Wang J."/>
            <person name="Gasser R.B."/>
        </authorList>
    </citation>
    <scope>NUCLEOTIDE SEQUENCE [LARGE SCALE GENOMIC DNA]</scope>
</reference>
<organism evidence="1 2">
    <name type="scientific">Opisthorchis viverrini</name>
    <name type="common">Southeast Asian liver fluke</name>
    <dbReference type="NCBI Taxonomy" id="6198"/>
    <lineage>
        <taxon>Eukaryota</taxon>
        <taxon>Metazoa</taxon>
        <taxon>Spiralia</taxon>
        <taxon>Lophotrochozoa</taxon>
        <taxon>Platyhelminthes</taxon>
        <taxon>Trematoda</taxon>
        <taxon>Digenea</taxon>
        <taxon>Opisthorchiida</taxon>
        <taxon>Opisthorchiata</taxon>
        <taxon>Opisthorchiidae</taxon>
        <taxon>Opisthorchis</taxon>
    </lineage>
</organism>
<gene>
    <name evidence="1" type="ORF">T265_11368</name>
</gene>
<keyword evidence="2" id="KW-1185">Reference proteome</keyword>
<dbReference type="RefSeq" id="XP_009176269.1">
    <property type="nucleotide sequence ID" value="XM_009178005.1"/>
</dbReference>
<evidence type="ECO:0000313" key="2">
    <source>
        <dbReference type="Proteomes" id="UP000054324"/>
    </source>
</evidence>
<name>A0A074Z9Q8_OPIVI</name>
<proteinExistence type="predicted"/>